<protein>
    <recommendedName>
        <fullName evidence="4">DUF5329 domain-containing protein</fullName>
    </recommendedName>
</protein>
<sequence>MRTTNILALSLALAFSTLATTASPALSAELPASSRAEIDTLLNRLGASGCQFSRNGSWYSSADARAHLTKKLNYLLEKKKLDGTEEFIKLGASSSSMSGKPYQVRCGDAQPMASQVWLTNELQAIRTKAAPAK</sequence>
<dbReference type="PATRIC" id="fig|762836.4.peg.1370"/>
<name>A0A1E7X4E3_9BURK</name>
<dbReference type="Pfam" id="PF17263">
    <property type="entry name" value="DUF5329"/>
    <property type="match status" value="1"/>
</dbReference>
<evidence type="ECO:0000313" key="2">
    <source>
        <dbReference type="EMBL" id="OFA07382.1"/>
    </source>
</evidence>
<feature type="chain" id="PRO_5009208385" description="DUF5329 domain-containing protein" evidence="1">
    <location>
        <begin position="28"/>
        <end position="133"/>
    </location>
</feature>
<proteinExistence type="predicted"/>
<dbReference type="RefSeq" id="WP_070247033.1">
    <property type="nucleotide sequence ID" value="NZ_LROM01000061.1"/>
</dbReference>
<feature type="signal peptide" evidence="1">
    <location>
        <begin position="1"/>
        <end position="27"/>
    </location>
</feature>
<reference evidence="3" key="1">
    <citation type="journal article" date="2016" name="Front. Microbiol.">
        <title>Molecular Keys to the Janthinobacterium and Duganella spp. Interaction with the Plant Pathogen Fusarium graminearum.</title>
        <authorList>
            <person name="Haack F.S."/>
            <person name="Poehlein A."/>
            <person name="Kroger C."/>
            <person name="Voigt C.A."/>
            <person name="Piepenbring M."/>
            <person name="Bode H.B."/>
            <person name="Daniel R."/>
            <person name="Schafer W."/>
            <person name="Streit W.R."/>
        </authorList>
    </citation>
    <scope>NUCLEOTIDE SEQUENCE [LARGE SCALE GENOMIC DNA]</scope>
    <source>
        <strain evidence="3">T54</strain>
    </source>
</reference>
<evidence type="ECO:0000313" key="3">
    <source>
        <dbReference type="Proteomes" id="UP000175989"/>
    </source>
</evidence>
<dbReference type="EMBL" id="LROM01000061">
    <property type="protein sequence ID" value="OFA07382.1"/>
    <property type="molecule type" value="Genomic_DNA"/>
</dbReference>
<dbReference type="AlphaFoldDB" id="A0A1E7X4E3"/>
<keyword evidence="1" id="KW-0732">Signal</keyword>
<dbReference type="InterPro" id="IPR035242">
    <property type="entry name" value="DUF5329"/>
</dbReference>
<comment type="caution">
    <text evidence="2">The sequence shown here is derived from an EMBL/GenBank/DDBJ whole genome shotgun (WGS) entry which is preliminary data.</text>
</comment>
<gene>
    <name evidence="2" type="ORF">DUPY_13130</name>
</gene>
<evidence type="ECO:0000256" key="1">
    <source>
        <dbReference type="SAM" id="SignalP"/>
    </source>
</evidence>
<accession>A0A1E7X4E3</accession>
<organism evidence="2 3">
    <name type="scientific">Duganella phyllosphaerae</name>
    <dbReference type="NCBI Taxonomy" id="762836"/>
    <lineage>
        <taxon>Bacteria</taxon>
        <taxon>Pseudomonadati</taxon>
        <taxon>Pseudomonadota</taxon>
        <taxon>Betaproteobacteria</taxon>
        <taxon>Burkholderiales</taxon>
        <taxon>Oxalobacteraceae</taxon>
        <taxon>Telluria group</taxon>
        <taxon>Duganella</taxon>
    </lineage>
</organism>
<dbReference type="OrthoDB" id="344871at2"/>
<keyword evidence="3" id="KW-1185">Reference proteome</keyword>
<evidence type="ECO:0008006" key="4">
    <source>
        <dbReference type="Google" id="ProtNLM"/>
    </source>
</evidence>
<dbReference type="Proteomes" id="UP000175989">
    <property type="component" value="Unassembled WGS sequence"/>
</dbReference>